<dbReference type="InterPro" id="IPR051755">
    <property type="entry name" value="Ig-like_CS_Receptor"/>
</dbReference>
<feature type="transmembrane region" description="Helical" evidence="4">
    <location>
        <begin position="418"/>
        <end position="439"/>
    </location>
</feature>
<dbReference type="PROSITE" id="PS00290">
    <property type="entry name" value="IG_MHC"/>
    <property type="match status" value="1"/>
</dbReference>
<name>A0A670K5Z7_PODMU</name>
<reference evidence="6 7" key="1">
    <citation type="journal article" date="2019" name="Proc. Natl. Acad. Sci. U.S.A.">
        <title>Regulatory changes in pterin and carotenoid genes underlie balanced color polymorphisms in the wall lizard.</title>
        <authorList>
            <person name="Andrade P."/>
            <person name="Pinho C."/>
            <person name="Perez I de Lanuza G."/>
            <person name="Afonso S."/>
            <person name="Brejcha J."/>
            <person name="Rubin C.J."/>
            <person name="Wallerman O."/>
            <person name="Pereira P."/>
            <person name="Sabatino S.J."/>
            <person name="Bellati A."/>
            <person name="Pellitteri-Rosa D."/>
            <person name="Bosakova Z."/>
            <person name="Bunikis I."/>
            <person name="Carretero M.A."/>
            <person name="Feiner N."/>
            <person name="Marsik P."/>
            <person name="Pauperio F."/>
            <person name="Salvi D."/>
            <person name="Soler L."/>
            <person name="While G.M."/>
            <person name="Uller T."/>
            <person name="Font E."/>
            <person name="Andersson L."/>
            <person name="Carneiro M."/>
        </authorList>
    </citation>
    <scope>NUCLEOTIDE SEQUENCE</scope>
</reference>
<dbReference type="AlphaFoldDB" id="A0A670K5Z7"/>
<feature type="domain" description="Ig-like" evidence="5">
    <location>
        <begin position="69"/>
        <end position="178"/>
    </location>
</feature>
<dbReference type="SMART" id="SM00407">
    <property type="entry name" value="IGc1"/>
    <property type="match status" value="2"/>
</dbReference>
<evidence type="ECO:0000313" key="7">
    <source>
        <dbReference type="Proteomes" id="UP000472272"/>
    </source>
</evidence>
<dbReference type="Pfam" id="PF07686">
    <property type="entry name" value="V-set"/>
    <property type="match status" value="1"/>
</dbReference>
<dbReference type="Gene3D" id="2.60.40.10">
    <property type="entry name" value="Immunoglobulins"/>
    <property type="match status" value="3"/>
</dbReference>
<sequence length="482" mass="52168">MRLSYTRLAGLAAKKQKCFALVPGSRSSTEILSLSTLHSHPFCRNESKQGGSKMSSFSCLLLFLQGAWAAVIIQVPSSPVQAGPHSNVSLPCHFSLDPPRPINVDFLIVRWSLRGKNVAKFDTNITVFRPRGAVLDARRLPEGNATLYLSDVREEDAGEYTCFVLHTPDSAEGKVALKLEAPPHLTLGSTEVPLGKPSTLTCAASDFYPDGVSVKWLRGSETLKVDSPPAKLEANYHFNAESVLNFTPQISDAGVTFSCHIQHPAAKDPIRKDFELKVVARPQLHIVTRPSGKTFLVAECLVCGFYPENVEVQGLQNGEPIQGRIYKSGLEKNSNGTFSTGSVFFPKQGHFAANFTCQVQHEALEAPLEETIPWEPEGEGAGITHPSSPECITKSPRPKLKPASPTDPPPAPGSPMTWLLGPLGLALGLVLGGGAMLMYQRRRAAKNEQAEPNDQTLLKKMGEDAESHEGKASGKSLDGTRM</sequence>
<dbReference type="InterPro" id="IPR013783">
    <property type="entry name" value="Ig-like_fold"/>
</dbReference>
<keyword evidence="4" id="KW-1133">Transmembrane helix</keyword>
<reference evidence="6" key="2">
    <citation type="submission" date="2025-08" db="UniProtKB">
        <authorList>
            <consortium name="Ensembl"/>
        </authorList>
    </citation>
    <scope>IDENTIFICATION</scope>
</reference>
<keyword evidence="4" id="KW-0812">Transmembrane</keyword>
<keyword evidence="1" id="KW-1015">Disulfide bond</keyword>
<dbReference type="Ensembl" id="ENSPMRT00000034945.1">
    <property type="protein sequence ID" value="ENSPMRP00000032938.1"/>
    <property type="gene ID" value="ENSPMRG00000021347.1"/>
</dbReference>
<dbReference type="InterPro" id="IPR036179">
    <property type="entry name" value="Ig-like_dom_sf"/>
</dbReference>
<feature type="domain" description="Ig-like" evidence="5">
    <location>
        <begin position="183"/>
        <end position="275"/>
    </location>
</feature>
<dbReference type="Proteomes" id="UP000472272">
    <property type="component" value="Chromosome 13"/>
</dbReference>
<evidence type="ECO:0000256" key="4">
    <source>
        <dbReference type="SAM" id="Phobius"/>
    </source>
</evidence>
<evidence type="ECO:0000256" key="1">
    <source>
        <dbReference type="ARBA" id="ARBA00023157"/>
    </source>
</evidence>
<dbReference type="InterPro" id="IPR003006">
    <property type="entry name" value="Ig/MHC_CS"/>
</dbReference>
<dbReference type="OMA" id="MNISHEP"/>
<dbReference type="InterPro" id="IPR013106">
    <property type="entry name" value="Ig_V-set"/>
</dbReference>
<feature type="compositionally biased region" description="Basic and acidic residues" evidence="3">
    <location>
        <begin position="460"/>
        <end position="482"/>
    </location>
</feature>
<reference evidence="6" key="3">
    <citation type="submission" date="2025-09" db="UniProtKB">
        <authorList>
            <consortium name="Ensembl"/>
        </authorList>
    </citation>
    <scope>IDENTIFICATION</scope>
</reference>
<keyword evidence="4" id="KW-0472">Membrane</keyword>
<feature type="region of interest" description="Disordered" evidence="3">
    <location>
        <begin position="445"/>
        <end position="482"/>
    </location>
</feature>
<organism evidence="6 7">
    <name type="scientific">Podarcis muralis</name>
    <name type="common">Wall lizard</name>
    <name type="synonym">Lacerta muralis</name>
    <dbReference type="NCBI Taxonomy" id="64176"/>
    <lineage>
        <taxon>Eukaryota</taxon>
        <taxon>Metazoa</taxon>
        <taxon>Chordata</taxon>
        <taxon>Craniata</taxon>
        <taxon>Vertebrata</taxon>
        <taxon>Euteleostomi</taxon>
        <taxon>Lepidosauria</taxon>
        <taxon>Squamata</taxon>
        <taxon>Bifurcata</taxon>
        <taxon>Unidentata</taxon>
        <taxon>Episquamata</taxon>
        <taxon>Laterata</taxon>
        <taxon>Lacertibaenia</taxon>
        <taxon>Lacertidae</taxon>
        <taxon>Podarcis</taxon>
    </lineage>
</organism>
<evidence type="ECO:0000259" key="5">
    <source>
        <dbReference type="PROSITE" id="PS50835"/>
    </source>
</evidence>
<dbReference type="CDD" id="cd00098">
    <property type="entry name" value="IgC1"/>
    <property type="match status" value="2"/>
</dbReference>
<dbReference type="InterPro" id="IPR007110">
    <property type="entry name" value="Ig-like_dom"/>
</dbReference>
<accession>A0A670K5Z7</accession>
<dbReference type="GeneTree" id="ENSGT00940000163371"/>
<keyword evidence="7" id="KW-1185">Reference proteome</keyword>
<protein>
    <recommendedName>
        <fullName evidence="5">Ig-like domain-containing protein</fullName>
    </recommendedName>
</protein>
<dbReference type="InterPro" id="IPR003597">
    <property type="entry name" value="Ig_C1-set"/>
</dbReference>
<evidence type="ECO:0000256" key="2">
    <source>
        <dbReference type="ARBA" id="ARBA00023180"/>
    </source>
</evidence>
<proteinExistence type="predicted"/>
<dbReference type="InterPro" id="IPR003599">
    <property type="entry name" value="Ig_sub"/>
</dbReference>
<evidence type="ECO:0000256" key="3">
    <source>
        <dbReference type="SAM" id="MobiDB-lite"/>
    </source>
</evidence>
<keyword evidence="2" id="KW-0325">Glycoprotein</keyword>
<dbReference type="Pfam" id="PF07654">
    <property type="entry name" value="C1-set"/>
    <property type="match status" value="2"/>
</dbReference>
<feature type="domain" description="Ig-like" evidence="5">
    <location>
        <begin position="282"/>
        <end position="373"/>
    </location>
</feature>
<feature type="region of interest" description="Disordered" evidence="3">
    <location>
        <begin position="374"/>
        <end position="415"/>
    </location>
</feature>
<dbReference type="PROSITE" id="PS50835">
    <property type="entry name" value="IG_LIKE"/>
    <property type="match status" value="3"/>
</dbReference>
<dbReference type="SMART" id="SM00409">
    <property type="entry name" value="IG"/>
    <property type="match status" value="2"/>
</dbReference>
<dbReference type="PANTHER" id="PTHR19971">
    <property type="entry name" value="SIGNAL-REGULATORY PROTEIN BETA"/>
    <property type="match status" value="1"/>
</dbReference>
<evidence type="ECO:0000313" key="6">
    <source>
        <dbReference type="Ensembl" id="ENSPMRP00000032938.1"/>
    </source>
</evidence>
<dbReference type="SUPFAM" id="SSF48726">
    <property type="entry name" value="Immunoglobulin"/>
    <property type="match status" value="3"/>
</dbReference>